<reference evidence="2 3" key="1">
    <citation type="submission" date="2024-03" db="EMBL/GenBank/DDBJ databases">
        <title>The Acrasis kona genome and developmental transcriptomes reveal deep origins of eukaryotic multicellular pathways.</title>
        <authorList>
            <person name="Sheikh S."/>
            <person name="Fu C.-J."/>
            <person name="Brown M.W."/>
            <person name="Baldauf S.L."/>
        </authorList>
    </citation>
    <scope>NUCLEOTIDE SEQUENCE [LARGE SCALE GENOMIC DNA]</scope>
    <source>
        <strain evidence="2 3">ATCC MYA-3509</strain>
    </source>
</reference>
<feature type="non-terminal residue" evidence="2">
    <location>
        <position position="273"/>
    </location>
</feature>
<evidence type="ECO:0000313" key="2">
    <source>
        <dbReference type="EMBL" id="KAL0486787.1"/>
    </source>
</evidence>
<feature type="signal peptide" evidence="1">
    <location>
        <begin position="1"/>
        <end position="16"/>
    </location>
</feature>
<comment type="caution">
    <text evidence="2">The sequence shown here is derived from an EMBL/GenBank/DDBJ whole genome shotgun (WGS) entry which is preliminary data.</text>
</comment>
<name>A0AAW2ZDU8_9EUKA</name>
<proteinExistence type="predicted"/>
<organism evidence="2 3">
    <name type="scientific">Acrasis kona</name>
    <dbReference type="NCBI Taxonomy" id="1008807"/>
    <lineage>
        <taxon>Eukaryota</taxon>
        <taxon>Discoba</taxon>
        <taxon>Heterolobosea</taxon>
        <taxon>Tetramitia</taxon>
        <taxon>Eutetramitia</taxon>
        <taxon>Acrasidae</taxon>
        <taxon>Acrasis</taxon>
    </lineage>
</organism>
<feature type="chain" id="PRO_5044025400" evidence="1">
    <location>
        <begin position="17"/>
        <end position="273"/>
    </location>
</feature>
<keyword evidence="1" id="KW-0732">Signal</keyword>
<protein>
    <submittedName>
        <fullName evidence="2">Uncharacterized protein</fullName>
    </submittedName>
</protein>
<evidence type="ECO:0000313" key="3">
    <source>
        <dbReference type="Proteomes" id="UP001431209"/>
    </source>
</evidence>
<evidence type="ECO:0000256" key="1">
    <source>
        <dbReference type="SAM" id="SignalP"/>
    </source>
</evidence>
<keyword evidence="3" id="KW-1185">Reference proteome</keyword>
<sequence length="273" mass="30559">MINLFVCLMLMTAVLCGDPGSQNNNENPRYVLAVGSPNIGRQSVRVKMPVGVPASPKDNRIVDKSILVYRTTDMNQFSTKFKKETGVGPHESDISNPNATFAYQSSIDYQIRDGTACQIDCLSTVNNQKGEKVVIFNNTKSALRYYSYGANKDIGCFDPLNKNLNDVEVALNICVNINKHVIAEPFKDYSIHELAKYIVDAQNEVKGRFTEPTLLAVKDQTLGYTPVTDIDAVALRTTYIASVARVQSNENNNKKKNRYLLHRVDRNLQYLPI</sequence>
<dbReference type="Proteomes" id="UP001431209">
    <property type="component" value="Unassembled WGS sequence"/>
</dbReference>
<gene>
    <name evidence="2" type="ORF">AKO1_012104</name>
</gene>
<accession>A0AAW2ZDU8</accession>
<dbReference type="AlphaFoldDB" id="A0AAW2ZDU8"/>
<dbReference type="EMBL" id="JAOPGA020001266">
    <property type="protein sequence ID" value="KAL0486787.1"/>
    <property type="molecule type" value="Genomic_DNA"/>
</dbReference>